<evidence type="ECO:0000313" key="2">
    <source>
        <dbReference type="EMBL" id="KAJ8895251.1"/>
    </source>
</evidence>
<evidence type="ECO:0000256" key="1">
    <source>
        <dbReference type="SAM" id="MobiDB-lite"/>
    </source>
</evidence>
<dbReference type="EMBL" id="JARBHB010000001">
    <property type="protein sequence ID" value="KAJ8895251.1"/>
    <property type="molecule type" value="Genomic_DNA"/>
</dbReference>
<keyword evidence="3" id="KW-1185">Reference proteome</keyword>
<proteinExistence type="predicted"/>
<accession>A0ABQ9IFY6</accession>
<sequence length="82" mass="9184">MEFSTLDLKKSTKGRPRASISSVGLRPLYASPRAVTAAKKKDVLELLQWIPPIQHQFFIDLVTTEDAVDMGSMSDYENNEEA</sequence>
<comment type="caution">
    <text evidence="2">The sequence shown here is derived from an EMBL/GenBank/DDBJ whole genome shotgun (WGS) entry which is preliminary data.</text>
</comment>
<protein>
    <submittedName>
        <fullName evidence="2">Uncharacterized protein</fullName>
    </submittedName>
</protein>
<evidence type="ECO:0000313" key="3">
    <source>
        <dbReference type="Proteomes" id="UP001159363"/>
    </source>
</evidence>
<dbReference type="Proteomes" id="UP001159363">
    <property type="component" value="Chromosome 1"/>
</dbReference>
<feature type="region of interest" description="Disordered" evidence="1">
    <location>
        <begin position="1"/>
        <end position="20"/>
    </location>
</feature>
<gene>
    <name evidence="2" type="ORF">PR048_000576</name>
</gene>
<reference evidence="2 3" key="1">
    <citation type="submission" date="2023-02" db="EMBL/GenBank/DDBJ databases">
        <title>LHISI_Scaffold_Assembly.</title>
        <authorList>
            <person name="Stuart O.P."/>
            <person name="Cleave R."/>
            <person name="Magrath M.J.L."/>
            <person name="Mikheyev A.S."/>
        </authorList>
    </citation>
    <scope>NUCLEOTIDE SEQUENCE [LARGE SCALE GENOMIC DNA]</scope>
    <source>
        <strain evidence="2">Daus_M_001</strain>
        <tissue evidence="2">Leg muscle</tissue>
    </source>
</reference>
<organism evidence="2 3">
    <name type="scientific">Dryococelus australis</name>
    <dbReference type="NCBI Taxonomy" id="614101"/>
    <lineage>
        <taxon>Eukaryota</taxon>
        <taxon>Metazoa</taxon>
        <taxon>Ecdysozoa</taxon>
        <taxon>Arthropoda</taxon>
        <taxon>Hexapoda</taxon>
        <taxon>Insecta</taxon>
        <taxon>Pterygota</taxon>
        <taxon>Neoptera</taxon>
        <taxon>Polyneoptera</taxon>
        <taxon>Phasmatodea</taxon>
        <taxon>Verophasmatodea</taxon>
        <taxon>Anareolatae</taxon>
        <taxon>Phasmatidae</taxon>
        <taxon>Eurycanthinae</taxon>
        <taxon>Dryococelus</taxon>
    </lineage>
</organism>
<name>A0ABQ9IFY6_9NEOP</name>